<sequence>MVCGYLDGATLILGSNSSQHLSTFLSCRDMFSRVTLFFPFHLVGCGEDVHGGAAIAGCGAGAVDAGEERSVGAGEEGEKRPAAAVAEVREGGSCSPSRI</sequence>
<feature type="region of interest" description="Disordered" evidence="1">
    <location>
        <begin position="69"/>
        <end position="99"/>
    </location>
</feature>
<name>A0A0E0NN49_ORYRU</name>
<dbReference type="HOGENOM" id="CLU_2324439_0_0_1"/>
<protein>
    <submittedName>
        <fullName evidence="2">Uncharacterized protein</fullName>
    </submittedName>
</protein>
<dbReference type="Gramene" id="ORUFI02G39570.1">
    <property type="protein sequence ID" value="ORUFI02G39570.1"/>
    <property type="gene ID" value="ORUFI02G39570"/>
</dbReference>
<dbReference type="AlphaFoldDB" id="A0A0E0NN49"/>
<evidence type="ECO:0000313" key="2">
    <source>
        <dbReference type="EnsemblPlants" id="ORUFI02G39570.1"/>
    </source>
</evidence>
<organism evidence="2 3">
    <name type="scientific">Oryza rufipogon</name>
    <name type="common">Brownbeard rice</name>
    <name type="synonym">Asian wild rice</name>
    <dbReference type="NCBI Taxonomy" id="4529"/>
    <lineage>
        <taxon>Eukaryota</taxon>
        <taxon>Viridiplantae</taxon>
        <taxon>Streptophyta</taxon>
        <taxon>Embryophyta</taxon>
        <taxon>Tracheophyta</taxon>
        <taxon>Spermatophyta</taxon>
        <taxon>Magnoliopsida</taxon>
        <taxon>Liliopsida</taxon>
        <taxon>Poales</taxon>
        <taxon>Poaceae</taxon>
        <taxon>BOP clade</taxon>
        <taxon>Oryzoideae</taxon>
        <taxon>Oryzeae</taxon>
        <taxon>Oryzinae</taxon>
        <taxon>Oryza</taxon>
    </lineage>
</organism>
<keyword evidence="3" id="KW-1185">Reference proteome</keyword>
<proteinExistence type="predicted"/>
<reference evidence="3" key="1">
    <citation type="submission" date="2013-06" db="EMBL/GenBank/DDBJ databases">
        <authorList>
            <person name="Zhao Q."/>
        </authorList>
    </citation>
    <scope>NUCLEOTIDE SEQUENCE</scope>
    <source>
        <strain evidence="3">cv. W1943</strain>
    </source>
</reference>
<reference evidence="2" key="2">
    <citation type="submission" date="2015-06" db="UniProtKB">
        <authorList>
            <consortium name="EnsemblPlants"/>
        </authorList>
    </citation>
    <scope>IDENTIFICATION</scope>
</reference>
<evidence type="ECO:0000313" key="3">
    <source>
        <dbReference type="Proteomes" id="UP000008022"/>
    </source>
</evidence>
<dbReference type="Proteomes" id="UP000008022">
    <property type="component" value="Unassembled WGS sequence"/>
</dbReference>
<feature type="compositionally biased region" description="Basic and acidic residues" evidence="1">
    <location>
        <begin position="69"/>
        <end position="81"/>
    </location>
</feature>
<evidence type="ECO:0000256" key="1">
    <source>
        <dbReference type="SAM" id="MobiDB-lite"/>
    </source>
</evidence>
<dbReference type="EnsemblPlants" id="ORUFI02G39570.1">
    <property type="protein sequence ID" value="ORUFI02G39570.1"/>
    <property type="gene ID" value="ORUFI02G39570"/>
</dbReference>
<accession>A0A0E0NN49</accession>